<protein>
    <recommendedName>
        <fullName evidence="10">C2H2-type domain-containing protein</fullName>
    </recommendedName>
</protein>
<comment type="subcellular location">
    <subcellularLocation>
        <location evidence="1">Nucleus</location>
    </subcellularLocation>
</comment>
<evidence type="ECO:0000256" key="8">
    <source>
        <dbReference type="PROSITE-ProRule" id="PRU00042"/>
    </source>
</evidence>
<dbReference type="PANTHER" id="PTHR45801">
    <property type="entry name" value="OS07G0101800 PROTEIN"/>
    <property type="match status" value="1"/>
</dbReference>
<feature type="compositionally biased region" description="Low complexity" evidence="9">
    <location>
        <begin position="102"/>
        <end position="121"/>
    </location>
</feature>
<keyword evidence="4" id="KW-0862">Zinc</keyword>
<organism evidence="11 12">
    <name type="scientific">Tripterygium wilfordii</name>
    <name type="common">Thunder God vine</name>
    <dbReference type="NCBI Taxonomy" id="458696"/>
    <lineage>
        <taxon>Eukaryota</taxon>
        <taxon>Viridiplantae</taxon>
        <taxon>Streptophyta</taxon>
        <taxon>Embryophyta</taxon>
        <taxon>Tracheophyta</taxon>
        <taxon>Spermatophyta</taxon>
        <taxon>Magnoliopsida</taxon>
        <taxon>eudicotyledons</taxon>
        <taxon>Gunneridae</taxon>
        <taxon>Pentapetalae</taxon>
        <taxon>rosids</taxon>
        <taxon>fabids</taxon>
        <taxon>Celastrales</taxon>
        <taxon>Celastraceae</taxon>
        <taxon>Tripterygium</taxon>
    </lineage>
</organism>
<dbReference type="InParanoid" id="A0A7J7CLX9"/>
<dbReference type="InterPro" id="IPR052426">
    <property type="entry name" value="Plant_dev_regulator"/>
</dbReference>
<accession>A0A7J7CLX9</accession>
<feature type="compositionally biased region" description="Polar residues" evidence="9">
    <location>
        <begin position="9"/>
        <end position="22"/>
    </location>
</feature>
<gene>
    <name evidence="11" type="ORF">HS088_TW15G00569</name>
</gene>
<keyword evidence="6" id="KW-0804">Transcription</keyword>
<evidence type="ECO:0000256" key="7">
    <source>
        <dbReference type="ARBA" id="ARBA00023242"/>
    </source>
</evidence>
<feature type="domain" description="C2H2-type" evidence="10">
    <location>
        <begin position="69"/>
        <end position="96"/>
    </location>
</feature>
<feature type="region of interest" description="Disordered" evidence="9">
    <location>
        <begin position="1"/>
        <end position="22"/>
    </location>
</feature>
<dbReference type="OrthoDB" id="1708403at2759"/>
<keyword evidence="5" id="KW-0805">Transcription regulation</keyword>
<sequence>MAAQLGLLSMTQQSQHHRNPSLTTPMWMWNPMQLKDNNNNNDDDDSWEVRAFAEDTASIHGTTWPPRSYTCTFCRREFQSAQALGGHMNVHRRDRAKLHQNSNSFNNISNSSPSPNSLIPSHQEFASNGGGFLLYQSSNPNGLFCAQMAMNSACTANTMSSSPSTLLSMSPYPPSNLVSPSMNLNLVSPPGKMNFSTHSYYQSSKDEASISISKKNWEKTEELDLELRLGHR</sequence>
<reference evidence="11 12" key="1">
    <citation type="journal article" date="2020" name="Nat. Commun.">
        <title>Genome of Tripterygium wilfordii and identification of cytochrome P450 involved in triptolide biosynthesis.</title>
        <authorList>
            <person name="Tu L."/>
            <person name="Su P."/>
            <person name="Zhang Z."/>
            <person name="Gao L."/>
            <person name="Wang J."/>
            <person name="Hu T."/>
            <person name="Zhou J."/>
            <person name="Zhang Y."/>
            <person name="Zhao Y."/>
            <person name="Liu Y."/>
            <person name="Song Y."/>
            <person name="Tong Y."/>
            <person name="Lu Y."/>
            <person name="Yang J."/>
            <person name="Xu C."/>
            <person name="Jia M."/>
            <person name="Peters R.J."/>
            <person name="Huang L."/>
            <person name="Gao W."/>
        </authorList>
    </citation>
    <scope>NUCLEOTIDE SEQUENCE [LARGE SCALE GENOMIC DNA]</scope>
    <source>
        <strain evidence="12">cv. XIE 37</strain>
        <tissue evidence="11">Leaf</tissue>
    </source>
</reference>
<feature type="region of interest" description="Disordered" evidence="9">
    <location>
        <begin position="102"/>
        <end position="122"/>
    </location>
</feature>
<keyword evidence="7" id="KW-0539">Nucleus</keyword>
<dbReference type="EMBL" id="JAAARO010000015">
    <property type="protein sequence ID" value="KAF5735070.1"/>
    <property type="molecule type" value="Genomic_DNA"/>
</dbReference>
<dbReference type="SUPFAM" id="SSF57667">
    <property type="entry name" value="beta-beta-alpha zinc fingers"/>
    <property type="match status" value="1"/>
</dbReference>
<dbReference type="AlphaFoldDB" id="A0A7J7CLX9"/>
<dbReference type="GO" id="GO:0008270">
    <property type="term" value="F:zinc ion binding"/>
    <property type="evidence" value="ECO:0007669"/>
    <property type="project" value="UniProtKB-KW"/>
</dbReference>
<dbReference type="PROSITE" id="PS00028">
    <property type="entry name" value="ZINC_FINGER_C2H2_1"/>
    <property type="match status" value="1"/>
</dbReference>
<dbReference type="InterPro" id="IPR013087">
    <property type="entry name" value="Znf_C2H2_type"/>
</dbReference>
<evidence type="ECO:0000256" key="2">
    <source>
        <dbReference type="ARBA" id="ARBA00022723"/>
    </source>
</evidence>
<evidence type="ECO:0000256" key="1">
    <source>
        <dbReference type="ARBA" id="ARBA00004123"/>
    </source>
</evidence>
<dbReference type="InterPro" id="IPR036236">
    <property type="entry name" value="Znf_C2H2_sf"/>
</dbReference>
<keyword evidence="2" id="KW-0479">Metal-binding</keyword>
<dbReference type="Pfam" id="PF13912">
    <property type="entry name" value="zf-C2H2_6"/>
    <property type="match status" value="1"/>
</dbReference>
<evidence type="ECO:0000256" key="5">
    <source>
        <dbReference type="ARBA" id="ARBA00023015"/>
    </source>
</evidence>
<evidence type="ECO:0000256" key="3">
    <source>
        <dbReference type="ARBA" id="ARBA00022771"/>
    </source>
</evidence>
<dbReference type="GO" id="GO:0005634">
    <property type="term" value="C:nucleus"/>
    <property type="evidence" value="ECO:0007669"/>
    <property type="project" value="UniProtKB-SubCell"/>
</dbReference>
<dbReference type="PROSITE" id="PS50157">
    <property type="entry name" value="ZINC_FINGER_C2H2_2"/>
    <property type="match status" value="1"/>
</dbReference>
<evidence type="ECO:0000256" key="9">
    <source>
        <dbReference type="SAM" id="MobiDB-lite"/>
    </source>
</evidence>
<evidence type="ECO:0000256" key="6">
    <source>
        <dbReference type="ARBA" id="ARBA00023163"/>
    </source>
</evidence>
<dbReference type="Proteomes" id="UP000593562">
    <property type="component" value="Unassembled WGS sequence"/>
</dbReference>
<comment type="caution">
    <text evidence="11">The sequence shown here is derived from an EMBL/GenBank/DDBJ whole genome shotgun (WGS) entry which is preliminary data.</text>
</comment>
<dbReference type="PANTHER" id="PTHR45801:SF5">
    <property type="entry name" value="OS05G0286100 PROTEIN"/>
    <property type="match status" value="1"/>
</dbReference>
<evidence type="ECO:0000313" key="11">
    <source>
        <dbReference type="EMBL" id="KAF5735070.1"/>
    </source>
</evidence>
<evidence type="ECO:0000313" key="12">
    <source>
        <dbReference type="Proteomes" id="UP000593562"/>
    </source>
</evidence>
<dbReference type="FunCoup" id="A0A7J7CLX9">
    <property type="interactions" value="178"/>
</dbReference>
<dbReference type="Gene3D" id="3.30.160.60">
    <property type="entry name" value="Classic Zinc Finger"/>
    <property type="match status" value="1"/>
</dbReference>
<name>A0A7J7CLX9_TRIWF</name>
<evidence type="ECO:0000259" key="10">
    <source>
        <dbReference type="PROSITE" id="PS50157"/>
    </source>
</evidence>
<keyword evidence="12" id="KW-1185">Reference proteome</keyword>
<proteinExistence type="predicted"/>
<keyword evidence="3 8" id="KW-0863">Zinc-finger</keyword>
<evidence type="ECO:0000256" key="4">
    <source>
        <dbReference type="ARBA" id="ARBA00022833"/>
    </source>
</evidence>